<dbReference type="InterPro" id="IPR006364">
    <property type="entry name" value="CobI/CbiL/CobIJ_dom"/>
</dbReference>
<evidence type="ECO:0000256" key="2">
    <source>
        <dbReference type="ARBA" id="ARBA00005879"/>
    </source>
</evidence>
<sequence length="233" mass="25593">MIEAGHLYGIGVGPGDPELITLKALRLLQNAPVVAYPVSFGKSLARSIVANYLPENQIEIPMPFPFKIDESAQPFYDKAAEELAKHLSAGQDVVVLCEGDPFFYGTFMYLFTRLSEQFVTEVVPGVSSVMASASALGVPLTYRNDAFMVLSAILPAQELSQKLAVADAAVIIKLGKHFTKVYEVLKQLGLAERAKFIERATMHNQRIVPLSEVAPDTVPYFSLIMIPSQWESE</sequence>
<evidence type="ECO:0000256" key="3">
    <source>
        <dbReference type="ARBA" id="ARBA00022573"/>
    </source>
</evidence>
<evidence type="ECO:0000259" key="8">
    <source>
        <dbReference type="Pfam" id="PF00590"/>
    </source>
</evidence>
<dbReference type="CDD" id="cd11645">
    <property type="entry name" value="Precorrin_2_C20_MT"/>
    <property type="match status" value="1"/>
</dbReference>
<evidence type="ECO:0000313" key="9">
    <source>
        <dbReference type="EMBL" id="MBD2777765.1"/>
    </source>
</evidence>
<dbReference type="EMBL" id="JACXAE010000118">
    <property type="protein sequence ID" value="MBD2777765.1"/>
    <property type="molecule type" value="Genomic_DNA"/>
</dbReference>
<evidence type="ECO:0000313" key="10">
    <source>
        <dbReference type="Proteomes" id="UP000629098"/>
    </source>
</evidence>
<keyword evidence="6" id="KW-0949">S-adenosyl-L-methionine</keyword>
<dbReference type="PIRSF" id="PIRSF036427">
    <property type="entry name" value="Precrrn-2_mtase"/>
    <property type="match status" value="1"/>
</dbReference>
<gene>
    <name evidence="9" type="ORF">ICL16_38425</name>
</gene>
<reference evidence="9" key="1">
    <citation type="submission" date="2020-09" db="EMBL/GenBank/DDBJ databases">
        <title>Iningainema tapete sp. nov. (Scytonemataceae, Cyanobacteria) from greenhouses in central Florida (USA) produces two types of nodularin with biosynthetic potential for microcystin-LR and anabaenopeptins.</title>
        <authorList>
            <person name="Berthold D.E."/>
            <person name="Lefler F.W."/>
            <person name="Huang I.-S."/>
            <person name="Abdulla H."/>
            <person name="Zimba P.V."/>
            <person name="Laughinghouse H.D. IV."/>
        </authorList>
    </citation>
    <scope>NUCLEOTIDE SEQUENCE</scope>
    <source>
        <strain evidence="9">BLCCT55</strain>
    </source>
</reference>
<protein>
    <submittedName>
        <fullName evidence="9">Precorrin-2 C(20)-methyltransferase</fullName>
        <ecNumber evidence="9">2.1.1.130</ecNumber>
    </submittedName>
</protein>
<dbReference type="GO" id="GO:0030788">
    <property type="term" value="F:precorrin-2 C20-methyltransferase activity"/>
    <property type="evidence" value="ECO:0007669"/>
    <property type="project" value="UniProtKB-EC"/>
</dbReference>
<dbReference type="Pfam" id="PF00590">
    <property type="entry name" value="TP_methylase"/>
    <property type="match status" value="1"/>
</dbReference>
<dbReference type="InterPro" id="IPR000878">
    <property type="entry name" value="4pyrrol_Mease"/>
</dbReference>
<comment type="caution">
    <text evidence="9">The sequence shown here is derived from an EMBL/GenBank/DDBJ whole genome shotgun (WGS) entry which is preliminary data.</text>
</comment>
<keyword evidence="10" id="KW-1185">Reference proteome</keyword>
<dbReference type="GO" id="GO:0032259">
    <property type="term" value="P:methylation"/>
    <property type="evidence" value="ECO:0007669"/>
    <property type="project" value="UniProtKB-KW"/>
</dbReference>
<evidence type="ECO:0000256" key="4">
    <source>
        <dbReference type="ARBA" id="ARBA00022603"/>
    </source>
</evidence>
<organism evidence="9 10">
    <name type="scientific">Iningainema tapete BLCC-T55</name>
    <dbReference type="NCBI Taxonomy" id="2748662"/>
    <lineage>
        <taxon>Bacteria</taxon>
        <taxon>Bacillati</taxon>
        <taxon>Cyanobacteriota</taxon>
        <taxon>Cyanophyceae</taxon>
        <taxon>Nostocales</taxon>
        <taxon>Scytonemataceae</taxon>
        <taxon>Iningainema tapete</taxon>
    </lineage>
</organism>
<evidence type="ECO:0000256" key="7">
    <source>
        <dbReference type="PIRNR" id="PIRNR036427"/>
    </source>
</evidence>
<dbReference type="Gene3D" id="3.40.1010.10">
    <property type="entry name" value="Cobalt-precorrin-4 Transmethylase, Domain 1"/>
    <property type="match status" value="1"/>
</dbReference>
<dbReference type="EC" id="2.1.1.130" evidence="9"/>
<keyword evidence="3" id="KW-0169">Cobalamin biosynthesis</keyword>
<evidence type="ECO:0000256" key="1">
    <source>
        <dbReference type="ARBA" id="ARBA00004953"/>
    </source>
</evidence>
<accession>A0A8J7CHL9</accession>
<proteinExistence type="inferred from homology"/>
<dbReference type="PANTHER" id="PTHR43467:SF2">
    <property type="entry name" value="COBALT-PRECORRIN-2 C(20)-METHYLTRANSFERASE"/>
    <property type="match status" value="1"/>
</dbReference>
<dbReference type="InterPro" id="IPR035996">
    <property type="entry name" value="4pyrrol_Methylase_sf"/>
</dbReference>
<dbReference type="NCBIfam" id="TIGR01467">
    <property type="entry name" value="cobI_cbiL"/>
    <property type="match status" value="1"/>
</dbReference>
<feature type="domain" description="Tetrapyrrole methylase" evidence="8">
    <location>
        <begin position="6"/>
        <end position="212"/>
    </location>
</feature>
<dbReference type="AlphaFoldDB" id="A0A8J7CHL9"/>
<comment type="pathway">
    <text evidence="1">Cofactor biosynthesis; adenosylcobalamin biosynthesis.</text>
</comment>
<dbReference type="Gene3D" id="3.30.950.10">
    <property type="entry name" value="Methyltransferase, Cobalt-precorrin-4 Transmethylase, Domain 2"/>
    <property type="match status" value="1"/>
</dbReference>
<dbReference type="UniPathway" id="UPA00148"/>
<keyword evidence="5 9" id="KW-0808">Transferase</keyword>
<dbReference type="InterPro" id="IPR012382">
    <property type="entry name" value="CobI/CbiL"/>
</dbReference>
<keyword evidence="4 9" id="KW-0489">Methyltransferase</keyword>
<evidence type="ECO:0000256" key="6">
    <source>
        <dbReference type="ARBA" id="ARBA00022691"/>
    </source>
</evidence>
<dbReference type="InterPro" id="IPR014777">
    <property type="entry name" value="4pyrrole_Mease_sub1"/>
</dbReference>
<dbReference type="NCBIfam" id="NF004647">
    <property type="entry name" value="PRK05990.1"/>
    <property type="match status" value="1"/>
</dbReference>
<dbReference type="InterPro" id="IPR014776">
    <property type="entry name" value="4pyrrole_Mease_sub2"/>
</dbReference>
<name>A0A8J7CHL9_9CYAN</name>
<evidence type="ECO:0000256" key="5">
    <source>
        <dbReference type="ARBA" id="ARBA00022679"/>
    </source>
</evidence>
<dbReference type="PANTHER" id="PTHR43467">
    <property type="entry name" value="COBALT-PRECORRIN-2 C(20)-METHYLTRANSFERASE"/>
    <property type="match status" value="1"/>
</dbReference>
<dbReference type="SUPFAM" id="SSF53790">
    <property type="entry name" value="Tetrapyrrole methylase"/>
    <property type="match status" value="1"/>
</dbReference>
<dbReference type="GO" id="GO:0009236">
    <property type="term" value="P:cobalamin biosynthetic process"/>
    <property type="evidence" value="ECO:0007669"/>
    <property type="project" value="UniProtKB-UniRule"/>
</dbReference>
<dbReference type="Proteomes" id="UP000629098">
    <property type="component" value="Unassembled WGS sequence"/>
</dbReference>
<comment type="similarity">
    <text evidence="2 7">Belongs to the precorrin methyltransferase family.</text>
</comment>
<dbReference type="RefSeq" id="WP_190836833.1">
    <property type="nucleotide sequence ID" value="NZ_CAWPPI010000118.1"/>
</dbReference>